<evidence type="ECO:0000313" key="5">
    <source>
        <dbReference type="Proteomes" id="UP000124840"/>
    </source>
</evidence>
<proteinExistence type="inferred from homology"/>
<dbReference type="Pfam" id="PF01802">
    <property type="entry name" value="Herpes_V23"/>
    <property type="match status" value="1"/>
</dbReference>
<keyword evidence="2" id="KW-1048">Host nucleus</keyword>
<sequence length="319" mass="35278">MTSGQYEIRVVLPNGLTRDEEDRLRSLRGTILMAPILRRCVFLHEIDQKSFFAHGKEPDYATLLTAYRRRFPILIVCVENRELSAIALSIGYPRGISVRNTGPFSLNNGDLVSLLPPITNTRFRVDLPSCGSVIEPAMTIPFEIGTELMGKIFAGMAYDFCVRNQIATTRPRDIYVVTYKNKTLDLSTLPPSDAAALQDTMKSLFSSVLFSIHEGVMSVLSLMPALLAGGANDPFLNAILQMQSMTRLSVQLFNPPALELPEPAGSSGRYHVFDAFAAWLSMSHRLGDLFNLKPVLKVVMFYSDDSTAVEGDLLNAIVP</sequence>
<evidence type="ECO:0000256" key="1">
    <source>
        <dbReference type="ARBA" id="ARBA00022561"/>
    </source>
</evidence>
<protein>
    <submittedName>
        <fullName evidence="4">Capsid triplex subunit 2</fullName>
    </submittedName>
</protein>
<keyword evidence="1" id="KW-0167">Capsid protein</keyword>
<reference evidence="5" key="1">
    <citation type="submission" date="2012-08" db="EMBL/GenBank/DDBJ databases">
        <authorList>
            <person name="Xu Y.-L."/>
            <person name="He P."/>
            <person name="Zhang L."/>
            <person name="Dong S.-L."/>
            <person name="Li F."/>
        </authorList>
    </citation>
    <scope>NUCLEOTIDE SEQUENCE [LARGE SCALE GENOMIC DNA]</scope>
</reference>
<dbReference type="GO" id="GO:0019028">
    <property type="term" value="C:viral capsid"/>
    <property type="evidence" value="ECO:0007669"/>
    <property type="project" value="UniProtKB-KW"/>
</dbReference>
<dbReference type="EMBL" id="JX458824">
    <property type="protein sequence ID" value="AGN48357.1"/>
    <property type="molecule type" value="Genomic_DNA"/>
</dbReference>
<keyword evidence="3" id="KW-0946">Virion</keyword>
<gene>
    <name evidence="4" type="primary">UL18</name>
    <name evidence="4" type="ORF">ILTVK317_ORF45</name>
</gene>
<dbReference type="InterPro" id="IPR002690">
    <property type="entry name" value="Herpes_capsid_2"/>
</dbReference>
<dbReference type="GO" id="GO:0005198">
    <property type="term" value="F:structural molecule activity"/>
    <property type="evidence" value="ECO:0007669"/>
    <property type="project" value="InterPro"/>
</dbReference>
<evidence type="ECO:0000256" key="3">
    <source>
        <dbReference type="ARBA" id="ARBA00022844"/>
    </source>
</evidence>
<evidence type="ECO:0000313" key="4">
    <source>
        <dbReference type="EMBL" id="AGN48357.1"/>
    </source>
</evidence>
<organismHost>
    <name type="scientific">Gallus gallus</name>
    <name type="common">Chicken</name>
    <dbReference type="NCBI Taxonomy" id="9031"/>
</organismHost>
<dbReference type="HAMAP" id="MF_04019">
    <property type="entry name" value="HSV_TRX2"/>
    <property type="match status" value="1"/>
</dbReference>
<name>A0A0K0K626_ILTV</name>
<accession>A0A0K0K626</accession>
<evidence type="ECO:0000256" key="2">
    <source>
        <dbReference type="ARBA" id="ARBA00022562"/>
    </source>
</evidence>
<organism evidence="4 5">
    <name type="scientific">Infectious laryngotracheitis virus</name>
    <name type="common">ILTV</name>
    <name type="synonym">Gallid herpesvirus 1</name>
    <dbReference type="NCBI Taxonomy" id="10386"/>
    <lineage>
        <taxon>Viruses</taxon>
        <taxon>Duplodnaviria</taxon>
        <taxon>Heunggongvirae</taxon>
        <taxon>Peploviricota</taxon>
        <taxon>Herviviricetes</taxon>
        <taxon>Herpesvirales</taxon>
        <taxon>Orthoherpesviridae</taxon>
        <taxon>Alphaherpesvirinae</taxon>
        <taxon>Iltovirus</taxon>
        <taxon>Iltovirus gallidalpha1</taxon>
    </lineage>
</organism>
<dbReference type="Proteomes" id="UP000124840">
    <property type="component" value="Segment"/>
</dbReference>